<feature type="transmembrane region" description="Helical" evidence="6">
    <location>
        <begin position="7"/>
        <end position="29"/>
    </location>
</feature>
<dbReference type="PROSITE" id="PS51352">
    <property type="entry name" value="THIOREDOXIN_2"/>
    <property type="match status" value="1"/>
</dbReference>
<dbReference type="CDD" id="cd03010">
    <property type="entry name" value="TlpA_like_DsbE"/>
    <property type="match status" value="1"/>
</dbReference>
<sequence>MAEQRKISWLMLLPPLIFGALALLFYIGVTRDDPNALPSTRAGQPAPPVALVQLGEGAPFTDDTLREGGVKLVNYWASWCAPCRAEHPILEALAEEGVAIYGINYKDEPAKALRFLSELGNPFAAMGADPAGRTAIEWGVYGVPETYVIDAEGTILMRHAGPLTERIVADKLRPALDAAAAR</sequence>
<dbReference type="PANTHER" id="PTHR42852:SF6">
    <property type="entry name" value="THIOL:DISULFIDE INTERCHANGE PROTEIN DSBE"/>
    <property type="match status" value="1"/>
</dbReference>
<name>A0ABV3XVF9_9RHOB</name>
<evidence type="ECO:0000256" key="6">
    <source>
        <dbReference type="SAM" id="Phobius"/>
    </source>
</evidence>
<dbReference type="Proteomes" id="UP001560019">
    <property type="component" value="Unassembled WGS sequence"/>
</dbReference>
<dbReference type="SUPFAM" id="SSF52833">
    <property type="entry name" value="Thioredoxin-like"/>
    <property type="match status" value="1"/>
</dbReference>
<dbReference type="InterPro" id="IPR013766">
    <property type="entry name" value="Thioredoxin_domain"/>
</dbReference>
<dbReference type="Gene3D" id="3.40.30.10">
    <property type="entry name" value="Glutaredoxin"/>
    <property type="match status" value="1"/>
</dbReference>
<dbReference type="InterPro" id="IPR017937">
    <property type="entry name" value="Thioredoxin_CS"/>
</dbReference>
<evidence type="ECO:0000256" key="5">
    <source>
        <dbReference type="ARBA" id="ARBA00023284"/>
    </source>
</evidence>
<dbReference type="InterPro" id="IPR004799">
    <property type="entry name" value="Periplasmic_diS_OxRdtase_DsbE"/>
</dbReference>
<dbReference type="EMBL" id="JBEHHI010000002">
    <property type="protein sequence ID" value="MEX5729322.1"/>
    <property type="molecule type" value="Genomic_DNA"/>
</dbReference>
<keyword evidence="6" id="KW-0472">Membrane</keyword>
<keyword evidence="6" id="KW-0812">Transmembrane</keyword>
<protein>
    <submittedName>
        <fullName evidence="8">Cytochrome c biogenesis protein CcmG/thiol:disulfide interchange protein DsbE</fullName>
    </submittedName>
</protein>
<accession>A0ABV3XVF9</accession>
<evidence type="ECO:0000256" key="4">
    <source>
        <dbReference type="ARBA" id="ARBA00023157"/>
    </source>
</evidence>
<dbReference type="InterPro" id="IPR036249">
    <property type="entry name" value="Thioredoxin-like_sf"/>
</dbReference>
<keyword evidence="3" id="KW-0201">Cytochrome c-type biogenesis</keyword>
<dbReference type="InterPro" id="IPR050553">
    <property type="entry name" value="Thioredoxin_ResA/DsbE_sf"/>
</dbReference>
<evidence type="ECO:0000256" key="1">
    <source>
        <dbReference type="ARBA" id="ARBA00004196"/>
    </source>
</evidence>
<gene>
    <name evidence="8" type="ORF">Ga0609869_002675</name>
</gene>
<reference evidence="8 9" key="1">
    <citation type="submission" date="2024-06" db="EMBL/GenBank/DDBJ databases">
        <title>Genome of Rhodovulum iodosum, a marine photoferrotroph.</title>
        <authorList>
            <person name="Bianchini G."/>
            <person name="Nikeleit V."/>
            <person name="Kappler A."/>
            <person name="Bryce C."/>
            <person name="Sanchez-Baracaldo P."/>
        </authorList>
    </citation>
    <scope>NUCLEOTIDE SEQUENCE [LARGE SCALE GENOMIC DNA]</scope>
    <source>
        <strain evidence="8 9">UT/N1</strain>
    </source>
</reference>
<comment type="subcellular location">
    <subcellularLocation>
        <location evidence="1">Cell envelope</location>
    </subcellularLocation>
</comment>
<evidence type="ECO:0000256" key="3">
    <source>
        <dbReference type="ARBA" id="ARBA00022748"/>
    </source>
</evidence>
<comment type="caution">
    <text evidence="8">The sequence shown here is derived from an EMBL/GenBank/DDBJ whole genome shotgun (WGS) entry which is preliminary data.</text>
</comment>
<comment type="similarity">
    <text evidence="2">Belongs to the thioredoxin family. DsbE subfamily.</text>
</comment>
<evidence type="ECO:0000256" key="2">
    <source>
        <dbReference type="ARBA" id="ARBA00007758"/>
    </source>
</evidence>
<evidence type="ECO:0000313" key="8">
    <source>
        <dbReference type="EMBL" id="MEX5729322.1"/>
    </source>
</evidence>
<keyword evidence="5" id="KW-0676">Redox-active center</keyword>
<keyword evidence="9" id="KW-1185">Reference proteome</keyword>
<evidence type="ECO:0000313" key="9">
    <source>
        <dbReference type="Proteomes" id="UP001560019"/>
    </source>
</evidence>
<keyword evidence="6" id="KW-1133">Transmembrane helix</keyword>
<keyword evidence="4" id="KW-1015">Disulfide bond</keyword>
<dbReference type="NCBIfam" id="TIGR00385">
    <property type="entry name" value="dsbE"/>
    <property type="match status" value="1"/>
</dbReference>
<dbReference type="Pfam" id="PF08534">
    <property type="entry name" value="Redoxin"/>
    <property type="match status" value="1"/>
</dbReference>
<dbReference type="PANTHER" id="PTHR42852">
    <property type="entry name" value="THIOL:DISULFIDE INTERCHANGE PROTEIN DSBE"/>
    <property type="match status" value="1"/>
</dbReference>
<dbReference type="InterPro" id="IPR013740">
    <property type="entry name" value="Redoxin"/>
</dbReference>
<dbReference type="RefSeq" id="WP_245972255.1">
    <property type="nucleotide sequence ID" value="NZ_JBEHHI010000002.1"/>
</dbReference>
<feature type="domain" description="Thioredoxin" evidence="7">
    <location>
        <begin position="40"/>
        <end position="181"/>
    </location>
</feature>
<proteinExistence type="inferred from homology"/>
<organism evidence="8 9">
    <name type="scientific">Rhodovulum iodosum</name>
    <dbReference type="NCBI Taxonomy" id="68291"/>
    <lineage>
        <taxon>Bacteria</taxon>
        <taxon>Pseudomonadati</taxon>
        <taxon>Pseudomonadota</taxon>
        <taxon>Alphaproteobacteria</taxon>
        <taxon>Rhodobacterales</taxon>
        <taxon>Paracoccaceae</taxon>
        <taxon>Rhodovulum</taxon>
    </lineage>
</organism>
<evidence type="ECO:0000259" key="7">
    <source>
        <dbReference type="PROSITE" id="PS51352"/>
    </source>
</evidence>
<dbReference type="PROSITE" id="PS00194">
    <property type="entry name" value="THIOREDOXIN_1"/>
    <property type="match status" value="1"/>
</dbReference>